<proteinExistence type="predicted"/>
<dbReference type="Proteomes" id="UP000828941">
    <property type="component" value="Chromosome 3"/>
</dbReference>
<protein>
    <submittedName>
        <fullName evidence="1">Uncharacterized protein</fullName>
    </submittedName>
</protein>
<evidence type="ECO:0000313" key="2">
    <source>
        <dbReference type="Proteomes" id="UP000828941"/>
    </source>
</evidence>
<reference evidence="1 2" key="1">
    <citation type="journal article" date="2022" name="DNA Res.">
        <title>Chromosomal-level genome assembly of the orchid tree Bauhinia variegata (Leguminosae; Cercidoideae) supports the allotetraploid origin hypothesis of Bauhinia.</title>
        <authorList>
            <person name="Zhong Y."/>
            <person name="Chen Y."/>
            <person name="Zheng D."/>
            <person name="Pang J."/>
            <person name="Liu Y."/>
            <person name="Luo S."/>
            <person name="Meng S."/>
            <person name="Qian L."/>
            <person name="Wei D."/>
            <person name="Dai S."/>
            <person name="Zhou R."/>
        </authorList>
    </citation>
    <scope>NUCLEOTIDE SEQUENCE [LARGE SCALE GENOMIC DNA]</scope>
    <source>
        <strain evidence="1">BV-YZ2020</strain>
    </source>
</reference>
<sequence>MKALRIFALPVMILVLLAISQLGEAQDLGVSPAPAPTSDGSAIDQGIAYLLICDMVPLGRYDIYGNAASAYQPAFSKYI</sequence>
<gene>
    <name evidence="1" type="ORF">L6164_005278</name>
</gene>
<name>A0ACB9PQU0_BAUVA</name>
<dbReference type="EMBL" id="CM039428">
    <property type="protein sequence ID" value="KAI4350871.1"/>
    <property type="molecule type" value="Genomic_DNA"/>
</dbReference>
<organism evidence="1 2">
    <name type="scientific">Bauhinia variegata</name>
    <name type="common">Purple orchid tree</name>
    <name type="synonym">Phanera variegata</name>
    <dbReference type="NCBI Taxonomy" id="167791"/>
    <lineage>
        <taxon>Eukaryota</taxon>
        <taxon>Viridiplantae</taxon>
        <taxon>Streptophyta</taxon>
        <taxon>Embryophyta</taxon>
        <taxon>Tracheophyta</taxon>
        <taxon>Spermatophyta</taxon>
        <taxon>Magnoliopsida</taxon>
        <taxon>eudicotyledons</taxon>
        <taxon>Gunneridae</taxon>
        <taxon>Pentapetalae</taxon>
        <taxon>rosids</taxon>
        <taxon>fabids</taxon>
        <taxon>Fabales</taxon>
        <taxon>Fabaceae</taxon>
        <taxon>Cercidoideae</taxon>
        <taxon>Cercideae</taxon>
        <taxon>Bauhiniinae</taxon>
        <taxon>Bauhinia</taxon>
    </lineage>
</organism>
<keyword evidence="2" id="KW-1185">Reference proteome</keyword>
<accession>A0ACB9PQU0</accession>
<evidence type="ECO:0000313" key="1">
    <source>
        <dbReference type="EMBL" id="KAI4350871.1"/>
    </source>
</evidence>
<comment type="caution">
    <text evidence="1">The sequence shown here is derived from an EMBL/GenBank/DDBJ whole genome shotgun (WGS) entry which is preliminary data.</text>
</comment>